<dbReference type="NCBIfam" id="NF002677">
    <property type="entry name" value="PRK02406.1"/>
    <property type="match status" value="1"/>
</dbReference>
<feature type="active site" evidence="16">
    <location>
        <position position="117"/>
    </location>
</feature>
<reference evidence="18 19" key="1">
    <citation type="submission" date="2019-05" db="EMBL/GenBank/DDBJ databases">
        <authorList>
            <consortium name="Pathogen Informatics"/>
        </authorList>
    </citation>
    <scope>NUCLEOTIDE SEQUENCE [LARGE SCALE GENOMIC DNA]</scope>
    <source>
        <strain evidence="18 19">NCTC10924</strain>
    </source>
</reference>
<dbReference type="InterPro" id="IPR043502">
    <property type="entry name" value="DNA/RNA_pol_sf"/>
</dbReference>
<dbReference type="GO" id="GO:0006281">
    <property type="term" value="P:DNA repair"/>
    <property type="evidence" value="ECO:0007669"/>
    <property type="project" value="UniProtKB-UniRule"/>
</dbReference>
<dbReference type="EC" id="2.7.7.7" evidence="16"/>
<dbReference type="OrthoDB" id="9808813at2"/>
<comment type="catalytic activity">
    <reaction evidence="15 16">
        <text>DNA(n) + a 2'-deoxyribonucleoside 5'-triphosphate = DNA(n+1) + diphosphate</text>
        <dbReference type="Rhea" id="RHEA:22508"/>
        <dbReference type="Rhea" id="RHEA-COMP:17339"/>
        <dbReference type="Rhea" id="RHEA-COMP:17340"/>
        <dbReference type="ChEBI" id="CHEBI:33019"/>
        <dbReference type="ChEBI" id="CHEBI:61560"/>
        <dbReference type="ChEBI" id="CHEBI:173112"/>
        <dbReference type="EC" id="2.7.7.7"/>
    </reaction>
</comment>
<dbReference type="HAMAP" id="MF_01113">
    <property type="entry name" value="DNApol_IV"/>
    <property type="match status" value="1"/>
</dbReference>
<dbReference type="PANTHER" id="PTHR11076">
    <property type="entry name" value="DNA REPAIR POLYMERASE UMUC / TRANSFERASE FAMILY MEMBER"/>
    <property type="match status" value="1"/>
</dbReference>
<dbReference type="InterPro" id="IPR017961">
    <property type="entry name" value="DNA_pol_Y-fam_little_finger"/>
</dbReference>
<keyword evidence="13 16" id="KW-0238">DNA-binding</keyword>
<dbReference type="EMBL" id="LR594052">
    <property type="protein sequence ID" value="VTT46380.1"/>
    <property type="molecule type" value="Genomic_DNA"/>
</dbReference>
<keyword evidence="9 16" id="KW-0479">Metal-binding</keyword>
<keyword evidence="14 16" id="KW-0234">DNA repair</keyword>
<evidence type="ECO:0000256" key="2">
    <source>
        <dbReference type="ARBA" id="ARBA00010945"/>
    </source>
</evidence>
<evidence type="ECO:0000313" key="19">
    <source>
        <dbReference type="Proteomes" id="UP000306241"/>
    </source>
</evidence>
<keyword evidence="11 16" id="KW-0460">Magnesium</keyword>
<keyword evidence="5 16" id="KW-0963">Cytoplasm</keyword>
<comment type="similarity">
    <text evidence="2 16">Belongs to the DNA polymerase type-Y family.</text>
</comment>
<keyword evidence="12 16" id="KW-0239">DNA-directed DNA polymerase</keyword>
<dbReference type="Gene3D" id="3.30.70.270">
    <property type="match status" value="1"/>
</dbReference>
<evidence type="ECO:0000256" key="1">
    <source>
        <dbReference type="ARBA" id="ARBA00004496"/>
    </source>
</evidence>
<feature type="domain" description="UmuC" evidence="17">
    <location>
        <begin position="14"/>
        <end position="198"/>
    </location>
</feature>
<dbReference type="InterPro" id="IPR050116">
    <property type="entry name" value="DNA_polymerase-Y"/>
</dbReference>
<evidence type="ECO:0000256" key="14">
    <source>
        <dbReference type="ARBA" id="ARBA00023204"/>
    </source>
</evidence>
<name>A0A4V0HHN3_STRPO</name>
<feature type="binding site" evidence="16">
    <location>
        <position position="18"/>
    </location>
    <ligand>
        <name>Mg(2+)</name>
        <dbReference type="ChEBI" id="CHEBI:18420"/>
    </ligand>
</feature>
<comment type="subcellular location">
    <subcellularLocation>
        <location evidence="1 16">Cytoplasm</location>
    </subcellularLocation>
</comment>
<dbReference type="FunFam" id="3.30.1490.100:FF:000004">
    <property type="entry name" value="DNA polymerase IV"/>
    <property type="match status" value="1"/>
</dbReference>
<comment type="subunit">
    <text evidence="3 16">Monomer.</text>
</comment>
<evidence type="ECO:0000256" key="10">
    <source>
        <dbReference type="ARBA" id="ARBA00022763"/>
    </source>
</evidence>
<proteinExistence type="inferred from homology"/>
<evidence type="ECO:0000256" key="13">
    <source>
        <dbReference type="ARBA" id="ARBA00023125"/>
    </source>
</evidence>
<gene>
    <name evidence="16 18" type="primary">dinB</name>
    <name evidence="18" type="ORF">NCTC10924_01675</name>
</gene>
<dbReference type="PROSITE" id="PS50173">
    <property type="entry name" value="UMUC"/>
    <property type="match status" value="1"/>
</dbReference>
<dbReference type="GO" id="GO:0042276">
    <property type="term" value="P:error-prone translesion synthesis"/>
    <property type="evidence" value="ECO:0007669"/>
    <property type="project" value="TreeGrafter"/>
</dbReference>
<dbReference type="InterPro" id="IPR001126">
    <property type="entry name" value="UmuC"/>
</dbReference>
<evidence type="ECO:0000259" key="17">
    <source>
        <dbReference type="PROSITE" id="PS50173"/>
    </source>
</evidence>
<keyword evidence="6 16" id="KW-0808">Transferase</keyword>
<dbReference type="Gene3D" id="3.30.1490.100">
    <property type="entry name" value="DNA polymerase, Y-family, little finger domain"/>
    <property type="match status" value="1"/>
</dbReference>
<comment type="cofactor">
    <cofactor evidence="16">
        <name>Mg(2+)</name>
        <dbReference type="ChEBI" id="CHEBI:18420"/>
    </cofactor>
    <text evidence="16">Binds 2 magnesium ions per subunit.</text>
</comment>
<evidence type="ECO:0000256" key="8">
    <source>
        <dbReference type="ARBA" id="ARBA00022705"/>
    </source>
</evidence>
<evidence type="ECO:0000256" key="12">
    <source>
        <dbReference type="ARBA" id="ARBA00022932"/>
    </source>
</evidence>
<keyword evidence="10 16" id="KW-0227">DNA damage</keyword>
<dbReference type="GO" id="GO:0000287">
    <property type="term" value="F:magnesium ion binding"/>
    <property type="evidence" value="ECO:0007669"/>
    <property type="project" value="UniProtKB-UniRule"/>
</dbReference>
<evidence type="ECO:0000256" key="11">
    <source>
        <dbReference type="ARBA" id="ARBA00022842"/>
    </source>
</evidence>
<dbReference type="CDD" id="cd03586">
    <property type="entry name" value="PolY_Pol_IV_kappa"/>
    <property type="match status" value="1"/>
</dbReference>
<comment type="function">
    <text evidence="16">Poorly processive, error-prone DNA polymerase involved in untargeted mutagenesis. Copies undamaged DNA at stalled replication forks, which arise in vivo from mismatched or misaligned primer ends. These misaligned primers can be extended by PolIV. Exhibits no 3'-5' exonuclease (proofreading) activity. May be involved in translesional synthesis, in conjunction with the beta clamp from PolIII.</text>
</comment>
<evidence type="ECO:0000256" key="6">
    <source>
        <dbReference type="ARBA" id="ARBA00022679"/>
    </source>
</evidence>
<evidence type="ECO:0000256" key="16">
    <source>
        <dbReference type="HAMAP-Rule" id="MF_01113"/>
    </source>
</evidence>
<evidence type="ECO:0000313" key="18">
    <source>
        <dbReference type="EMBL" id="VTT46380.1"/>
    </source>
</evidence>
<dbReference type="InterPro" id="IPR022880">
    <property type="entry name" value="DNApol_IV"/>
</dbReference>
<evidence type="ECO:0000256" key="5">
    <source>
        <dbReference type="ARBA" id="ARBA00022490"/>
    </source>
</evidence>
<dbReference type="PANTHER" id="PTHR11076:SF33">
    <property type="entry name" value="DNA POLYMERASE KAPPA"/>
    <property type="match status" value="1"/>
</dbReference>
<evidence type="ECO:0000256" key="3">
    <source>
        <dbReference type="ARBA" id="ARBA00011245"/>
    </source>
</evidence>
<keyword evidence="8 16" id="KW-0235">DNA replication</keyword>
<dbReference type="RefSeq" id="WP_093958982.1">
    <property type="nucleotide sequence ID" value="NZ_CP070236.1"/>
</dbReference>
<dbReference type="SUPFAM" id="SSF100879">
    <property type="entry name" value="Lesion bypass DNA polymerase (Y-family), little finger domain"/>
    <property type="match status" value="1"/>
</dbReference>
<dbReference type="FunFam" id="3.40.1170.60:FF:000001">
    <property type="entry name" value="DNA polymerase IV"/>
    <property type="match status" value="1"/>
</dbReference>
<evidence type="ECO:0000256" key="4">
    <source>
        <dbReference type="ARBA" id="ARBA00022457"/>
    </source>
</evidence>
<dbReference type="GO" id="GO:0005829">
    <property type="term" value="C:cytosol"/>
    <property type="evidence" value="ECO:0007669"/>
    <property type="project" value="TreeGrafter"/>
</dbReference>
<dbReference type="Pfam" id="PF11799">
    <property type="entry name" value="IMS_C"/>
    <property type="match status" value="1"/>
</dbReference>
<evidence type="ECO:0000256" key="7">
    <source>
        <dbReference type="ARBA" id="ARBA00022695"/>
    </source>
</evidence>
<protein>
    <recommendedName>
        <fullName evidence="16">DNA polymerase IV</fullName>
        <shortName evidence="16">Pol IV</shortName>
        <ecNumber evidence="16">2.7.7.7</ecNumber>
    </recommendedName>
</protein>
<dbReference type="GO" id="GO:0003887">
    <property type="term" value="F:DNA-directed DNA polymerase activity"/>
    <property type="evidence" value="ECO:0007669"/>
    <property type="project" value="UniProtKB-UniRule"/>
</dbReference>
<feature type="binding site" evidence="16">
    <location>
        <position position="116"/>
    </location>
    <ligand>
        <name>Mg(2+)</name>
        <dbReference type="ChEBI" id="CHEBI:18420"/>
    </ligand>
</feature>
<evidence type="ECO:0000256" key="15">
    <source>
        <dbReference type="ARBA" id="ARBA00049244"/>
    </source>
</evidence>
<dbReference type="Gene3D" id="3.40.1170.60">
    <property type="match status" value="1"/>
</dbReference>
<dbReference type="InterPro" id="IPR036775">
    <property type="entry name" value="DNA_pol_Y-fam_lit_finger_sf"/>
</dbReference>
<dbReference type="GO" id="GO:0006261">
    <property type="term" value="P:DNA-templated DNA replication"/>
    <property type="evidence" value="ECO:0007669"/>
    <property type="project" value="UniProtKB-UniRule"/>
</dbReference>
<dbReference type="GO" id="GO:0003684">
    <property type="term" value="F:damaged DNA binding"/>
    <property type="evidence" value="ECO:0007669"/>
    <property type="project" value="InterPro"/>
</dbReference>
<dbReference type="Gene3D" id="1.10.150.20">
    <property type="entry name" value="5' to 3' exonuclease, C-terminal subdomain"/>
    <property type="match status" value="1"/>
</dbReference>
<accession>A0A4V0HHN3</accession>
<dbReference type="Pfam" id="PF00817">
    <property type="entry name" value="IMS"/>
    <property type="match status" value="1"/>
</dbReference>
<dbReference type="SUPFAM" id="SSF56672">
    <property type="entry name" value="DNA/RNA polymerases"/>
    <property type="match status" value="1"/>
</dbReference>
<dbReference type="GO" id="GO:0009432">
    <property type="term" value="P:SOS response"/>
    <property type="evidence" value="ECO:0007669"/>
    <property type="project" value="TreeGrafter"/>
</dbReference>
<evidence type="ECO:0000256" key="9">
    <source>
        <dbReference type="ARBA" id="ARBA00022723"/>
    </source>
</evidence>
<keyword evidence="4 16" id="KW-0515">Mutator protein</keyword>
<dbReference type="Proteomes" id="UP000306241">
    <property type="component" value="Chromosome"/>
</dbReference>
<sequence length="364" mass="41171">MLIFPLLNDTSRKIIHIDMDAFFAAVEIRDNPNLKGKPVVIAKDPRETGGRGVVSTCNYEARAFGVHSAMSSKEAYERCPQAIFISGNYDKYREVGLKIRQIFKRYTDLVEPMSIDEAYLDVTENKLGLTSAVKIAKLIQYDIWKELHLTCSAGISYNKFLAKLASDFEKPHGLTLILPDQAQPFLEKLPIEKFHGVGIKSVEKLHEMGVYNGKDLLGLSEMTLIDHFGRFGFDLYRKARGISYSPVKANRIRKSIGSERTYSKLLYAEADVKAEITKHAQRVVTTLSNSNKRGKIVILKVRYADFTTLTKRVSLDRATRDLEVISQTANEIYDSIEESELGIRLLGVTITQLEEKNDEILLEL</sequence>
<feature type="site" description="Substrate discrimination" evidence="16">
    <location>
        <position position="23"/>
    </location>
</feature>
<organism evidence="18 19">
    <name type="scientific">Streptococcus porcinus</name>
    <dbReference type="NCBI Taxonomy" id="1340"/>
    <lineage>
        <taxon>Bacteria</taxon>
        <taxon>Bacillati</taxon>
        <taxon>Bacillota</taxon>
        <taxon>Bacilli</taxon>
        <taxon>Lactobacillales</taxon>
        <taxon>Streptococcaceae</taxon>
        <taxon>Streptococcus</taxon>
    </lineage>
</organism>
<keyword evidence="7 16" id="KW-0548">Nucleotidyltransferase</keyword>
<dbReference type="AlphaFoldDB" id="A0A4V0HHN3"/>
<dbReference type="InterPro" id="IPR043128">
    <property type="entry name" value="Rev_trsase/Diguanyl_cyclase"/>
</dbReference>